<dbReference type="InParanoid" id="A7T996"/>
<accession>A7T996</accession>
<dbReference type="AlphaFoldDB" id="A7T996"/>
<feature type="transmembrane region" description="Helical" evidence="5">
    <location>
        <begin position="303"/>
        <end position="323"/>
    </location>
</feature>
<feature type="transmembrane region" description="Helical" evidence="5">
    <location>
        <begin position="214"/>
        <end position="236"/>
    </location>
</feature>
<feature type="non-terminal residue" evidence="6">
    <location>
        <position position="1"/>
    </location>
</feature>
<keyword evidence="7" id="KW-1185">Reference proteome</keyword>
<evidence type="ECO:0000256" key="2">
    <source>
        <dbReference type="ARBA" id="ARBA00022692"/>
    </source>
</evidence>
<evidence type="ECO:0000313" key="6">
    <source>
        <dbReference type="EMBL" id="EDO27431.1"/>
    </source>
</evidence>
<dbReference type="Pfam" id="PF20175">
    <property type="entry name" value="Tra1_central"/>
    <property type="match status" value="1"/>
</dbReference>
<feature type="transmembrane region" description="Helical" evidence="5">
    <location>
        <begin position="185"/>
        <end position="208"/>
    </location>
</feature>
<dbReference type="InterPro" id="IPR036259">
    <property type="entry name" value="MFS_trans_sf"/>
</dbReference>
<dbReference type="InterPro" id="IPR005828">
    <property type="entry name" value="MFS_sugar_transport-like"/>
</dbReference>
<dbReference type="HOGENOM" id="CLU_856796_0_0_1"/>
<feature type="transmembrane region" description="Helical" evidence="5">
    <location>
        <begin position="243"/>
        <end position="263"/>
    </location>
</feature>
<dbReference type="Proteomes" id="UP000001593">
    <property type="component" value="Unassembled WGS sequence"/>
</dbReference>
<keyword evidence="4 5" id="KW-0472">Membrane</keyword>
<evidence type="ECO:0000256" key="1">
    <source>
        <dbReference type="ARBA" id="ARBA00004141"/>
    </source>
</evidence>
<evidence type="ECO:0000256" key="5">
    <source>
        <dbReference type="SAM" id="Phobius"/>
    </source>
</evidence>
<feature type="transmembrane region" description="Helical" evidence="5">
    <location>
        <begin position="269"/>
        <end position="291"/>
    </location>
</feature>
<dbReference type="OMA" id="KPAPSWI"/>
<organism evidence="6 7">
    <name type="scientific">Nematostella vectensis</name>
    <name type="common">Starlet sea anemone</name>
    <dbReference type="NCBI Taxonomy" id="45351"/>
    <lineage>
        <taxon>Eukaryota</taxon>
        <taxon>Metazoa</taxon>
        <taxon>Cnidaria</taxon>
        <taxon>Anthozoa</taxon>
        <taxon>Hexacorallia</taxon>
        <taxon>Actiniaria</taxon>
        <taxon>Edwardsiidae</taxon>
        <taxon>Nematostella</taxon>
    </lineage>
</organism>
<gene>
    <name evidence="6" type="ORF">NEMVEDRAFT_v1g224087</name>
</gene>
<dbReference type="PhylomeDB" id="A7T996"/>
<dbReference type="eggNOG" id="KOG0889">
    <property type="taxonomic scope" value="Eukaryota"/>
</dbReference>
<keyword evidence="2 5" id="KW-0812">Transmembrane</keyword>
<dbReference type="GO" id="GO:0016020">
    <property type="term" value="C:membrane"/>
    <property type="evidence" value="ECO:0007669"/>
    <property type="project" value="UniProtKB-SubCell"/>
</dbReference>
<evidence type="ECO:0000256" key="4">
    <source>
        <dbReference type="ARBA" id="ARBA00023136"/>
    </source>
</evidence>
<dbReference type="STRING" id="45351.A7T996"/>
<name>A7T996_NEMVE</name>
<feature type="non-terminal residue" evidence="6">
    <location>
        <position position="325"/>
    </location>
</feature>
<dbReference type="Gene3D" id="1.20.1250.20">
    <property type="entry name" value="MFS general substrate transporter like domains"/>
    <property type="match status" value="1"/>
</dbReference>
<sequence>IIPNSFLANPNTSATFATILVKFLLERLDQMGSNMERSNLYLKLFKLVFGSVSLFASENEQMLKPHLHEIVNRSIELACTSKEPYNYFLLLRALFRSIGGGVSPLAAKPAPSWIPETPRWLAANGSLDEAHRILMKFGGSKGKSLDSAQLRALLDQIRQDQIERIVKAKKDTPVDMFRTSKMRKFSLIVCLHWFVTALLGFGIFLFIMQLAGNIYINYFIMRFLTLLRVFLSWLLYAKFGRRLVFGGFMTGAGVICLIVLAIYQDYPLVTTGIAIAVKIMIDCNWAGIYLMTSEVFPTVLRNTAMGMGSCSARIAAILAPYIVMT</sequence>
<evidence type="ECO:0000313" key="7">
    <source>
        <dbReference type="Proteomes" id="UP000001593"/>
    </source>
</evidence>
<evidence type="ECO:0000256" key="3">
    <source>
        <dbReference type="ARBA" id="ARBA00022989"/>
    </source>
</evidence>
<dbReference type="eggNOG" id="KOG0255">
    <property type="taxonomic scope" value="Eukaryota"/>
</dbReference>
<dbReference type="SUPFAM" id="SSF103473">
    <property type="entry name" value="MFS general substrate transporter"/>
    <property type="match status" value="1"/>
</dbReference>
<proteinExistence type="predicted"/>
<dbReference type="EMBL" id="DS473194">
    <property type="protein sequence ID" value="EDO27431.1"/>
    <property type="molecule type" value="Genomic_DNA"/>
</dbReference>
<dbReference type="GO" id="GO:0022857">
    <property type="term" value="F:transmembrane transporter activity"/>
    <property type="evidence" value="ECO:0007669"/>
    <property type="project" value="InterPro"/>
</dbReference>
<dbReference type="PANTHER" id="PTHR24064">
    <property type="entry name" value="SOLUTE CARRIER FAMILY 22 MEMBER"/>
    <property type="match status" value="1"/>
</dbReference>
<dbReference type="InterPro" id="IPR046807">
    <property type="entry name" value="Tra1_central"/>
</dbReference>
<comment type="subcellular location">
    <subcellularLocation>
        <location evidence="1">Membrane</location>
        <topology evidence="1">Multi-pass membrane protein</topology>
    </subcellularLocation>
</comment>
<protein>
    <submittedName>
        <fullName evidence="6">Uncharacterized protein</fullName>
    </submittedName>
</protein>
<dbReference type="Pfam" id="PF00083">
    <property type="entry name" value="Sugar_tr"/>
    <property type="match status" value="1"/>
</dbReference>
<keyword evidence="3 5" id="KW-1133">Transmembrane helix</keyword>
<reference evidence="6 7" key="1">
    <citation type="journal article" date="2007" name="Science">
        <title>Sea anemone genome reveals ancestral eumetazoan gene repertoire and genomic organization.</title>
        <authorList>
            <person name="Putnam N.H."/>
            <person name="Srivastava M."/>
            <person name="Hellsten U."/>
            <person name="Dirks B."/>
            <person name="Chapman J."/>
            <person name="Salamov A."/>
            <person name="Terry A."/>
            <person name="Shapiro H."/>
            <person name="Lindquist E."/>
            <person name="Kapitonov V.V."/>
            <person name="Jurka J."/>
            <person name="Genikhovich G."/>
            <person name="Grigoriev I.V."/>
            <person name="Lucas S.M."/>
            <person name="Steele R.E."/>
            <person name="Finnerty J.R."/>
            <person name="Technau U."/>
            <person name="Martindale M.Q."/>
            <person name="Rokhsar D.S."/>
        </authorList>
    </citation>
    <scope>NUCLEOTIDE SEQUENCE [LARGE SCALE GENOMIC DNA]</scope>
    <source>
        <strain evidence="7">CH2 X CH6</strain>
    </source>
</reference>